<dbReference type="PANTHER" id="PTHR43861:SF1">
    <property type="entry name" value="TRANS-ACONITATE 2-METHYLTRANSFERASE"/>
    <property type="match status" value="1"/>
</dbReference>
<dbReference type="SUPFAM" id="SSF53335">
    <property type="entry name" value="S-adenosyl-L-methionine-dependent methyltransferases"/>
    <property type="match status" value="1"/>
</dbReference>
<evidence type="ECO:0000313" key="5">
    <source>
        <dbReference type="Proteomes" id="UP001151234"/>
    </source>
</evidence>
<dbReference type="CDD" id="cd02440">
    <property type="entry name" value="AdoMet_MTases"/>
    <property type="match status" value="1"/>
</dbReference>
<gene>
    <name evidence="4" type="ORF">OQ273_18295</name>
</gene>
<organism evidence="4 5">
    <name type="scientific">Hoeflea prorocentri</name>
    <dbReference type="NCBI Taxonomy" id="1922333"/>
    <lineage>
        <taxon>Bacteria</taxon>
        <taxon>Pseudomonadati</taxon>
        <taxon>Pseudomonadota</taxon>
        <taxon>Alphaproteobacteria</taxon>
        <taxon>Hyphomicrobiales</taxon>
        <taxon>Rhizobiaceae</taxon>
        <taxon>Hoeflea</taxon>
    </lineage>
</organism>
<feature type="domain" description="Methyltransferase" evidence="3">
    <location>
        <begin position="40"/>
        <end position="131"/>
    </location>
</feature>
<dbReference type="Pfam" id="PF13649">
    <property type="entry name" value="Methyltransf_25"/>
    <property type="match status" value="1"/>
</dbReference>
<dbReference type="AlphaFoldDB" id="A0A9X3UPB5"/>
<protein>
    <submittedName>
        <fullName evidence="4">Methyltransferase domain-containing protein</fullName>
    </submittedName>
</protein>
<dbReference type="InterPro" id="IPR041698">
    <property type="entry name" value="Methyltransf_25"/>
</dbReference>
<dbReference type="InterPro" id="IPR029063">
    <property type="entry name" value="SAM-dependent_MTases_sf"/>
</dbReference>
<evidence type="ECO:0000313" key="4">
    <source>
        <dbReference type="EMBL" id="MDA5400531.1"/>
    </source>
</evidence>
<evidence type="ECO:0000256" key="1">
    <source>
        <dbReference type="ARBA" id="ARBA00022603"/>
    </source>
</evidence>
<dbReference type="PANTHER" id="PTHR43861">
    <property type="entry name" value="TRANS-ACONITATE 2-METHYLTRANSFERASE-RELATED"/>
    <property type="match status" value="1"/>
</dbReference>
<name>A0A9X3UPB5_9HYPH</name>
<dbReference type="EMBL" id="JAPJZI010000001">
    <property type="protein sequence ID" value="MDA5400531.1"/>
    <property type="molecule type" value="Genomic_DNA"/>
</dbReference>
<sequence>MDWDDMARPWLEAAPGLEMTHKPVLDALLDAARLSEGEAILDVGSGTGPSLIEAARLIGPTGHVTGVDVAPPLLAHAAARVPDNVELVVADAGSHSFSEAQFDVVLSNFGIMFFEDNAAAFSNLRKAARPGARLAASVWGPPANNPWFSVPRAVVDRIVADVPRPDPAGPGPMRFGDPAPLITALTSAGWAPSVETLDISLTPPGTAEDVAALHMKVTAGMMLRGVEVSEDTLAQIEAALVDVTKGQRVNGAIRVPAEIHIVTATAV</sequence>
<dbReference type="Gene3D" id="3.40.50.150">
    <property type="entry name" value="Vaccinia Virus protein VP39"/>
    <property type="match status" value="1"/>
</dbReference>
<comment type="caution">
    <text evidence="4">The sequence shown here is derived from an EMBL/GenBank/DDBJ whole genome shotgun (WGS) entry which is preliminary data.</text>
</comment>
<dbReference type="Proteomes" id="UP001151234">
    <property type="component" value="Unassembled WGS sequence"/>
</dbReference>
<dbReference type="RefSeq" id="WP_267992164.1">
    <property type="nucleotide sequence ID" value="NZ_JAPJZI010000001.1"/>
</dbReference>
<reference evidence="4" key="1">
    <citation type="submission" date="2022-11" db="EMBL/GenBank/DDBJ databases">
        <title>Draft genome sequence of Hoeflea poritis E7-10 and Hoeflea prorocentri PM5-8, separated from scleractinian coral Porites lutea and marine dinoflagellate.</title>
        <authorList>
            <person name="Zhang G."/>
            <person name="Wei Q."/>
            <person name="Cai L."/>
        </authorList>
    </citation>
    <scope>NUCLEOTIDE SEQUENCE</scope>
    <source>
        <strain evidence="4">PM5-8</strain>
    </source>
</reference>
<evidence type="ECO:0000259" key="3">
    <source>
        <dbReference type="Pfam" id="PF13649"/>
    </source>
</evidence>
<keyword evidence="2" id="KW-0808">Transferase</keyword>
<evidence type="ECO:0000256" key="2">
    <source>
        <dbReference type="ARBA" id="ARBA00022679"/>
    </source>
</evidence>
<accession>A0A9X3UPB5</accession>
<dbReference type="GO" id="GO:0008168">
    <property type="term" value="F:methyltransferase activity"/>
    <property type="evidence" value="ECO:0007669"/>
    <property type="project" value="UniProtKB-KW"/>
</dbReference>
<keyword evidence="5" id="KW-1185">Reference proteome</keyword>
<proteinExistence type="predicted"/>
<keyword evidence="1 4" id="KW-0489">Methyltransferase</keyword>
<dbReference type="GO" id="GO:0032259">
    <property type="term" value="P:methylation"/>
    <property type="evidence" value="ECO:0007669"/>
    <property type="project" value="UniProtKB-KW"/>
</dbReference>